<feature type="compositionally biased region" description="Low complexity" evidence="1">
    <location>
        <begin position="598"/>
        <end position="609"/>
    </location>
</feature>
<keyword evidence="2" id="KW-0732">Signal</keyword>
<evidence type="ECO:0000313" key="3">
    <source>
        <dbReference type="EMBL" id="KAG8631947.1"/>
    </source>
</evidence>
<feature type="compositionally biased region" description="Low complexity" evidence="1">
    <location>
        <begin position="480"/>
        <end position="536"/>
    </location>
</feature>
<sequence>MLSLPFLLSLAAGSLAALSDSSLKTYPNSLALDVDFNPVKGAYWTDRPKHRRTPFALSPDGTKAFVAYLASSGTDVHVQQVDPTTFAGVGTPVTVTGTKEAGGLVAHNDGFALLANEAAPEAPSGTPVANVYRYTNGQRTWKAALGGNNADINQDDGAKSMSPDINGDLVYSEAAGLYGAYIVVTDYAGWAAGHFGDSIQYINNDGKVQKNAAGANGWGCSHNTGIALEAADAAPFASACAEDQGAIWLNTGGKGMDGVKVSNEHTINGASGEPFGGMSGSYSSLARFQGSGEYILAWVSRGASLLTQDTWRGNGFTKANNRTENRRVAIARFSDKSTLIGPQAISTVGATNGDAQINWVSDSPADASNARVATFDGTSALISWDQIDSPSCTDDAMDCHGDYTGTRYQLVTAGAKSGNPITSQVFVSGDQVTFPDGRICWPYVDMKWQLNNPVGGYSGNAGTTVKALSFACMTNGEGGSAPAPAPSSSSAAPAPAPSSSAAAPTTPAPTPTSVEAPAPPASTADPVPSSSSSADPIPEPQPEPTSAEPTYEPVPTAGSEPTPTGYDTPPFNPSTSSASAPVNVPTAGPGGPSGIYPTATATSEAVSTADGLPTAGPTAGPTGSVSSVAACKVVWQTVYV</sequence>
<dbReference type="OrthoDB" id="2890403at2759"/>
<feature type="signal peptide" evidence="2">
    <location>
        <begin position="1"/>
        <end position="16"/>
    </location>
</feature>
<keyword evidence="4" id="KW-1185">Reference proteome</keyword>
<evidence type="ECO:0000256" key="2">
    <source>
        <dbReference type="SAM" id="SignalP"/>
    </source>
</evidence>
<evidence type="ECO:0000313" key="4">
    <source>
        <dbReference type="Proteomes" id="UP000809789"/>
    </source>
</evidence>
<evidence type="ECO:0000256" key="1">
    <source>
        <dbReference type="SAM" id="MobiDB-lite"/>
    </source>
</evidence>
<dbReference type="EMBL" id="JAESVG020000001">
    <property type="protein sequence ID" value="KAG8631947.1"/>
    <property type="molecule type" value="Genomic_DNA"/>
</dbReference>
<proteinExistence type="predicted"/>
<protein>
    <submittedName>
        <fullName evidence="3">Uncharacterized protein</fullName>
    </submittedName>
</protein>
<dbReference type="Proteomes" id="UP000809789">
    <property type="component" value="Unassembled WGS sequence"/>
</dbReference>
<feature type="chain" id="PRO_5035426175" evidence="2">
    <location>
        <begin position="17"/>
        <end position="640"/>
    </location>
</feature>
<reference evidence="3" key="1">
    <citation type="submission" date="2021-07" db="EMBL/GenBank/DDBJ databases">
        <title>Elsinoe batatas strain:CRI-CJ2 Genome sequencing and assembly.</title>
        <authorList>
            <person name="Huang L."/>
        </authorList>
    </citation>
    <scope>NUCLEOTIDE SEQUENCE</scope>
    <source>
        <strain evidence="3">CRI-CJ2</strain>
    </source>
</reference>
<accession>A0A8K0LAI9</accession>
<dbReference type="AlphaFoldDB" id="A0A8K0LAI9"/>
<organism evidence="3 4">
    <name type="scientific">Elsinoe batatas</name>
    <dbReference type="NCBI Taxonomy" id="2601811"/>
    <lineage>
        <taxon>Eukaryota</taxon>
        <taxon>Fungi</taxon>
        <taxon>Dikarya</taxon>
        <taxon>Ascomycota</taxon>
        <taxon>Pezizomycotina</taxon>
        <taxon>Dothideomycetes</taxon>
        <taxon>Dothideomycetidae</taxon>
        <taxon>Myriangiales</taxon>
        <taxon>Elsinoaceae</taxon>
        <taxon>Elsinoe</taxon>
    </lineage>
</organism>
<gene>
    <name evidence="3" type="ORF">KVT40_001087</name>
</gene>
<name>A0A8K0LAI9_9PEZI</name>
<comment type="caution">
    <text evidence="3">The sequence shown here is derived from an EMBL/GenBank/DDBJ whole genome shotgun (WGS) entry which is preliminary data.</text>
</comment>
<feature type="region of interest" description="Disordered" evidence="1">
    <location>
        <begin position="477"/>
        <end position="625"/>
    </location>
</feature>